<reference evidence="2 3" key="1">
    <citation type="submission" date="2024-04" db="EMBL/GenBank/DDBJ databases">
        <title>Isolation of an actinomycete strain from pig manure.</title>
        <authorList>
            <person name="Gong T."/>
            <person name="Yu Z."/>
            <person name="An M."/>
            <person name="Wei C."/>
            <person name="Yang W."/>
            <person name="Liu L."/>
        </authorList>
    </citation>
    <scope>NUCLEOTIDE SEQUENCE [LARGE SCALE GENOMIC DNA]</scope>
    <source>
        <strain evidence="2 3">ZF39</strain>
    </source>
</reference>
<dbReference type="EMBL" id="CP154795">
    <property type="protein sequence ID" value="XAN07162.1"/>
    <property type="molecule type" value="Genomic_DNA"/>
</dbReference>
<dbReference type="GO" id="GO:0008168">
    <property type="term" value="F:methyltransferase activity"/>
    <property type="evidence" value="ECO:0007669"/>
    <property type="project" value="UniProtKB-KW"/>
</dbReference>
<evidence type="ECO:0000313" key="2">
    <source>
        <dbReference type="EMBL" id="XAN07162.1"/>
    </source>
</evidence>
<sequence>MLGDVVDLLRCPHCGSSFVLESNGVTCPQGHHFDRARQGHLNLLRGPAGANADTAAMVAARAEFLLAGHYRPIAALVADAAVGLVAVEVGAGTGYYLHHVLDRLGPGSRGIATDVSAYACRRSAKGPRTGAIVADTWAGLPIADGVADTVLAVFAPRNPGEFARICAPGGRVLVVTPMADHLAEVRRARGLMDIEHDKHDRLLASMTTHFSHRESRPLRYDLDLSPHEVDLLIGMGPNAFHADASNASDPAPIRTTVAVRLDVFEPQRWR</sequence>
<dbReference type="InterPro" id="IPR016718">
    <property type="entry name" value="rRNA_m1G-MeTrfase_A_prd"/>
</dbReference>
<protein>
    <submittedName>
        <fullName evidence="2">RNA methyltransferase</fullName>
    </submittedName>
</protein>
<dbReference type="Pfam" id="PF21302">
    <property type="entry name" value="Zn_ribbon_RlmA"/>
    <property type="match status" value="1"/>
</dbReference>
<keyword evidence="2" id="KW-0808">Transferase</keyword>
<feature type="domain" description="23S rRNA (guanine(745)-N(1))-methyltransferase N-terminal" evidence="1">
    <location>
        <begin position="10"/>
        <end position="44"/>
    </location>
</feature>
<accession>A0ABZ3FM97</accession>
<name>A0ABZ3FM97_9ACTN</name>
<dbReference type="Gene3D" id="3.40.50.150">
    <property type="entry name" value="Vaccinia Virus protein VP39"/>
    <property type="match status" value="1"/>
</dbReference>
<keyword evidence="2" id="KW-0489">Methyltransferase</keyword>
<dbReference type="PIRSF" id="PIRSF018249">
    <property type="entry name" value="MyrA_prd"/>
    <property type="match status" value="1"/>
</dbReference>
<keyword evidence="3" id="KW-1185">Reference proteome</keyword>
<dbReference type="InterPro" id="IPR029063">
    <property type="entry name" value="SAM-dependent_MTases_sf"/>
</dbReference>
<dbReference type="InterPro" id="IPR048647">
    <property type="entry name" value="RlmA_N"/>
</dbReference>
<dbReference type="SUPFAM" id="SSF53335">
    <property type="entry name" value="S-adenosyl-L-methionine-dependent methyltransferases"/>
    <property type="match status" value="1"/>
</dbReference>
<organism evidence="2 3">
    <name type="scientific">Ammonicoccus fulvus</name>
    <dbReference type="NCBI Taxonomy" id="3138240"/>
    <lineage>
        <taxon>Bacteria</taxon>
        <taxon>Bacillati</taxon>
        <taxon>Actinomycetota</taxon>
        <taxon>Actinomycetes</taxon>
        <taxon>Propionibacteriales</taxon>
        <taxon>Propionibacteriaceae</taxon>
        <taxon>Ammonicoccus</taxon>
    </lineage>
</organism>
<dbReference type="RefSeq" id="WP_425308613.1">
    <property type="nucleotide sequence ID" value="NZ_CP154795.1"/>
</dbReference>
<proteinExistence type="predicted"/>
<dbReference type="Proteomes" id="UP001442841">
    <property type="component" value="Chromosome"/>
</dbReference>
<gene>
    <name evidence="2" type="ORF">AADG42_07605</name>
</gene>
<dbReference type="GO" id="GO:0032259">
    <property type="term" value="P:methylation"/>
    <property type="evidence" value="ECO:0007669"/>
    <property type="project" value="UniProtKB-KW"/>
</dbReference>
<evidence type="ECO:0000313" key="3">
    <source>
        <dbReference type="Proteomes" id="UP001442841"/>
    </source>
</evidence>
<evidence type="ECO:0000259" key="1">
    <source>
        <dbReference type="Pfam" id="PF21302"/>
    </source>
</evidence>